<dbReference type="OrthoDB" id="409122at2759"/>
<feature type="active site" description="Charge relay system" evidence="11">
    <location>
        <position position="504"/>
    </location>
</feature>
<feature type="domain" description="Peptidase S53" evidence="13">
    <location>
        <begin position="217"/>
        <end position="587"/>
    </location>
</feature>
<feature type="active site" description="Charge relay system" evidence="11">
    <location>
        <position position="308"/>
    </location>
</feature>
<evidence type="ECO:0000256" key="10">
    <source>
        <dbReference type="ARBA" id="ARBA00023145"/>
    </source>
</evidence>
<evidence type="ECO:0000256" key="1">
    <source>
        <dbReference type="ARBA" id="ARBA00001910"/>
    </source>
</evidence>
<keyword evidence="15" id="KW-1185">Reference proteome</keyword>
<dbReference type="PROSITE" id="PS51695">
    <property type="entry name" value="SEDOLISIN"/>
    <property type="match status" value="1"/>
</dbReference>
<dbReference type="InterPro" id="IPR030400">
    <property type="entry name" value="Sedolisin_dom"/>
</dbReference>
<feature type="signal peptide" evidence="12">
    <location>
        <begin position="1"/>
        <end position="20"/>
    </location>
</feature>
<keyword evidence="10" id="KW-0865">Zymogen</keyword>
<dbReference type="AlphaFoldDB" id="A0A9N9PQH9"/>
<keyword evidence="6 11" id="KW-0479">Metal-binding</keyword>
<evidence type="ECO:0000256" key="2">
    <source>
        <dbReference type="ARBA" id="ARBA00002451"/>
    </source>
</evidence>
<feature type="binding site" evidence="11">
    <location>
        <position position="567"/>
    </location>
    <ligand>
        <name>Ca(2+)</name>
        <dbReference type="ChEBI" id="CHEBI:29108"/>
    </ligand>
</feature>
<evidence type="ECO:0000256" key="6">
    <source>
        <dbReference type="ARBA" id="ARBA00022723"/>
    </source>
</evidence>
<keyword evidence="9 11" id="KW-0106">Calcium</keyword>
<feature type="binding site" evidence="11">
    <location>
        <position position="546"/>
    </location>
    <ligand>
        <name>Ca(2+)</name>
        <dbReference type="ChEBI" id="CHEBI:29108"/>
    </ligand>
</feature>
<dbReference type="EMBL" id="CAJVRL010000043">
    <property type="protein sequence ID" value="CAG8951518.1"/>
    <property type="molecule type" value="Genomic_DNA"/>
</dbReference>
<feature type="binding site" evidence="11">
    <location>
        <position position="565"/>
    </location>
    <ligand>
        <name>Ca(2+)</name>
        <dbReference type="ChEBI" id="CHEBI:29108"/>
    </ligand>
</feature>
<dbReference type="PANTHER" id="PTHR14218:SF39">
    <property type="entry name" value="PEPTIDASE S53 DOMAIN-CONTAINING PROTEIN"/>
    <property type="match status" value="1"/>
</dbReference>
<evidence type="ECO:0000256" key="8">
    <source>
        <dbReference type="ARBA" id="ARBA00022825"/>
    </source>
</evidence>
<dbReference type="InterPro" id="IPR015366">
    <property type="entry name" value="S53_propep"/>
</dbReference>
<evidence type="ECO:0000256" key="4">
    <source>
        <dbReference type="ARBA" id="ARBA00012462"/>
    </source>
</evidence>
<dbReference type="InterPro" id="IPR050819">
    <property type="entry name" value="Tripeptidyl-peptidase_I"/>
</dbReference>
<comment type="cofactor">
    <cofactor evidence="11">
        <name>Ca(2+)</name>
        <dbReference type="ChEBI" id="CHEBI:29108"/>
    </cofactor>
    <text evidence="11">Binds 1 Ca(2+) ion per subunit.</text>
</comment>
<dbReference type="PANTHER" id="PTHR14218">
    <property type="entry name" value="PROTEASE S8 TRIPEPTIDYL PEPTIDASE I CLN2"/>
    <property type="match status" value="1"/>
</dbReference>
<dbReference type="CDD" id="cd04056">
    <property type="entry name" value="Peptidases_S53"/>
    <property type="match status" value="1"/>
</dbReference>
<dbReference type="SUPFAM" id="SSF54897">
    <property type="entry name" value="Protease propeptides/inhibitors"/>
    <property type="match status" value="1"/>
</dbReference>
<organism evidence="14 15">
    <name type="scientific">Hymenoscyphus fraxineus</name>
    <dbReference type="NCBI Taxonomy" id="746836"/>
    <lineage>
        <taxon>Eukaryota</taxon>
        <taxon>Fungi</taxon>
        <taxon>Dikarya</taxon>
        <taxon>Ascomycota</taxon>
        <taxon>Pezizomycotina</taxon>
        <taxon>Leotiomycetes</taxon>
        <taxon>Helotiales</taxon>
        <taxon>Helotiaceae</taxon>
        <taxon>Hymenoscyphus</taxon>
    </lineage>
</organism>
<proteinExistence type="predicted"/>
<keyword evidence="12" id="KW-0732">Signal</keyword>
<evidence type="ECO:0000256" key="3">
    <source>
        <dbReference type="ARBA" id="ARBA00004239"/>
    </source>
</evidence>
<dbReference type="GO" id="GO:0006508">
    <property type="term" value="P:proteolysis"/>
    <property type="evidence" value="ECO:0007669"/>
    <property type="project" value="UniProtKB-KW"/>
</dbReference>
<evidence type="ECO:0000313" key="15">
    <source>
        <dbReference type="Proteomes" id="UP000696280"/>
    </source>
</evidence>
<feature type="chain" id="PRO_5040155565" description="tripeptidyl-peptidase II" evidence="12">
    <location>
        <begin position="21"/>
        <end position="591"/>
    </location>
</feature>
<keyword evidence="5 11" id="KW-0645">Protease</keyword>
<feature type="active site" description="Charge relay system" evidence="11">
    <location>
        <position position="304"/>
    </location>
</feature>
<feature type="binding site" evidence="11">
    <location>
        <position position="547"/>
    </location>
    <ligand>
        <name>Ca(2+)</name>
        <dbReference type="ChEBI" id="CHEBI:29108"/>
    </ligand>
</feature>
<dbReference type="GO" id="GO:0004252">
    <property type="term" value="F:serine-type endopeptidase activity"/>
    <property type="evidence" value="ECO:0007669"/>
    <property type="project" value="UniProtKB-UniRule"/>
</dbReference>
<evidence type="ECO:0000256" key="5">
    <source>
        <dbReference type="ARBA" id="ARBA00022670"/>
    </source>
</evidence>
<dbReference type="GO" id="GO:0005576">
    <property type="term" value="C:extracellular region"/>
    <property type="evidence" value="ECO:0007669"/>
    <property type="project" value="UniProtKB-SubCell"/>
</dbReference>
<evidence type="ECO:0000256" key="12">
    <source>
        <dbReference type="SAM" id="SignalP"/>
    </source>
</evidence>
<evidence type="ECO:0000259" key="13">
    <source>
        <dbReference type="PROSITE" id="PS51695"/>
    </source>
</evidence>
<dbReference type="SUPFAM" id="SSF52743">
    <property type="entry name" value="Subtilisin-like"/>
    <property type="match status" value="1"/>
</dbReference>
<keyword evidence="7 11" id="KW-0378">Hydrolase</keyword>
<dbReference type="Gene3D" id="3.40.50.200">
    <property type="entry name" value="Peptidase S8/S53 domain"/>
    <property type="match status" value="1"/>
</dbReference>
<reference evidence="14" key="1">
    <citation type="submission" date="2021-07" db="EMBL/GenBank/DDBJ databases">
        <authorList>
            <person name="Durling M."/>
        </authorList>
    </citation>
    <scope>NUCLEOTIDE SEQUENCE</scope>
</reference>
<evidence type="ECO:0000256" key="9">
    <source>
        <dbReference type="ARBA" id="ARBA00022837"/>
    </source>
</evidence>
<dbReference type="Proteomes" id="UP000696280">
    <property type="component" value="Unassembled WGS sequence"/>
</dbReference>
<accession>A0A9N9PQH9</accession>
<dbReference type="SMART" id="SM00944">
    <property type="entry name" value="Pro-kuma_activ"/>
    <property type="match status" value="1"/>
</dbReference>
<evidence type="ECO:0000256" key="11">
    <source>
        <dbReference type="PROSITE-ProRule" id="PRU01032"/>
    </source>
</evidence>
<name>A0A9N9PQH9_9HELO</name>
<keyword evidence="8 11" id="KW-0720">Serine protease</keyword>
<dbReference type="Pfam" id="PF00082">
    <property type="entry name" value="Peptidase_S8"/>
    <property type="match status" value="1"/>
</dbReference>
<dbReference type="GO" id="GO:0046872">
    <property type="term" value="F:metal ion binding"/>
    <property type="evidence" value="ECO:0007669"/>
    <property type="project" value="UniProtKB-UniRule"/>
</dbReference>
<comment type="function">
    <text evidence="2">Secreted tripeptidyl-peptidase which degrades proteins at acidic pHs and is involved in virulence.</text>
</comment>
<evidence type="ECO:0000313" key="14">
    <source>
        <dbReference type="EMBL" id="CAG8951518.1"/>
    </source>
</evidence>
<sequence>MRSTLSIISVVAVGAQIVLGTPIQARTEYDVKEVHRAPRKWNQVGRAPADHKLHLQIGLKQDKFAELDQHLYEVSNPAHPRYGKHLSIDHIHDLVKPAEETLDLVHEWLLTNGVHAMNYSPAKDWISVQIDVASAEALLDAEYSVYQHDDGSVLVRTEKWSLPKHLHEHVDTIQPTTSFMRTKPKKSDWIQFAQPLIPADYKPPTNETIAKVCKFFPVTIECFRTLYGTIHYKPQVPQINKIAFNNYLNQTPVRPDIEKFLAKYRPEAAPNAYTFKSIEIDGGPAAQGTPLTLEQAAGDDFVREANLDAQTILGMTYPAPVYSYSTGGSPPFIPDVETPTNTNEPYLVWVNYVMAQKDVPQVISSSYGDDEQTIPKAYAARVCRQFAQLGARGISLLVSSGDDGVGSSDPEGCVTNDGKNTPTFLPAFPAGCPYVTAVGATQQFEPEVSAYRQPGIGPDGRNHGFYASGSGKSNCGRGYPDLAAQGLYFAFFFNLTESSISGTSASCPLMSSIVSLVNDALIAEKKPPLGFLNPWLYSKGYKGFTDILSGNAQGCGVTGFPVTKGWDPITGFGTPNFPALLKLAGVSHGIP</sequence>
<comment type="caution">
    <text evidence="14">The sequence shown here is derived from an EMBL/GenBank/DDBJ whole genome shotgun (WGS) entry which is preliminary data.</text>
</comment>
<dbReference type="GO" id="GO:0008240">
    <property type="term" value="F:tripeptidyl-peptidase activity"/>
    <property type="evidence" value="ECO:0007669"/>
    <property type="project" value="UniProtKB-EC"/>
</dbReference>
<dbReference type="InterPro" id="IPR000209">
    <property type="entry name" value="Peptidase_S8/S53_dom"/>
</dbReference>
<protein>
    <recommendedName>
        <fullName evidence="4">tripeptidyl-peptidase II</fullName>
        <ecNumber evidence="4">3.4.14.10</ecNumber>
    </recommendedName>
</protein>
<dbReference type="InterPro" id="IPR036852">
    <property type="entry name" value="Peptidase_S8/S53_dom_sf"/>
</dbReference>
<gene>
    <name evidence="14" type="ORF">HYFRA_00007434</name>
</gene>
<comment type="subcellular location">
    <subcellularLocation>
        <location evidence="3">Secreted</location>
        <location evidence="3">Extracellular space</location>
    </subcellularLocation>
</comment>
<dbReference type="CDD" id="cd11377">
    <property type="entry name" value="Pro-peptidase_S53"/>
    <property type="match status" value="1"/>
</dbReference>
<comment type="catalytic activity">
    <reaction evidence="1">
        <text>Release of an N-terminal tripeptide from a polypeptide.</text>
        <dbReference type="EC" id="3.4.14.10"/>
    </reaction>
</comment>
<evidence type="ECO:0000256" key="7">
    <source>
        <dbReference type="ARBA" id="ARBA00022801"/>
    </source>
</evidence>
<dbReference type="EC" id="3.4.14.10" evidence="4"/>
<dbReference type="Pfam" id="PF09286">
    <property type="entry name" value="Pro-kuma_activ"/>
    <property type="match status" value="1"/>
</dbReference>